<comment type="similarity">
    <text evidence="1">Belongs to the UPF0337 (CsbD) family.</text>
</comment>
<accession>A0A919B6D5</accession>
<organism evidence="4 5">
    <name type="scientific">Streptomyces mashuensis</name>
    <dbReference type="NCBI Taxonomy" id="33904"/>
    <lineage>
        <taxon>Bacteria</taxon>
        <taxon>Bacillati</taxon>
        <taxon>Actinomycetota</taxon>
        <taxon>Actinomycetes</taxon>
        <taxon>Kitasatosporales</taxon>
        <taxon>Streptomycetaceae</taxon>
        <taxon>Streptomyces</taxon>
    </lineage>
</organism>
<evidence type="ECO:0000256" key="2">
    <source>
        <dbReference type="SAM" id="MobiDB-lite"/>
    </source>
</evidence>
<dbReference type="Pfam" id="PF05532">
    <property type="entry name" value="CsbD"/>
    <property type="match status" value="1"/>
</dbReference>
<gene>
    <name evidence="4" type="ORF">GCM10010218_46760</name>
</gene>
<dbReference type="AlphaFoldDB" id="A0A919B6D5"/>
<dbReference type="RefSeq" id="WP_190131620.1">
    <property type="nucleotide sequence ID" value="NZ_BNBD01000010.1"/>
</dbReference>
<proteinExistence type="inferred from homology"/>
<dbReference type="SUPFAM" id="SSF69047">
    <property type="entry name" value="Hypothetical protein YjbJ"/>
    <property type="match status" value="1"/>
</dbReference>
<dbReference type="EMBL" id="BNBD01000010">
    <property type="protein sequence ID" value="GHF59857.1"/>
    <property type="molecule type" value="Genomic_DNA"/>
</dbReference>
<feature type="compositionally biased region" description="Basic and acidic residues" evidence="2">
    <location>
        <begin position="17"/>
        <end position="39"/>
    </location>
</feature>
<evidence type="ECO:0000313" key="4">
    <source>
        <dbReference type="EMBL" id="GHF59857.1"/>
    </source>
</evidence>
<dbReference type="InterPro" id="IPR036629">
    <property type="entry name" value="YjbJ_sf"/>
</dbReference>
<keyword evidence="5" id="KW-1185">Reference proteome</keyword>
<feature type="region of interest" description="Disordered" evidence="2">
    <location>
        <begin position="1"/>
        <end position="39"/>
    </location>
</feature>
<sequence>MSAKDRAKAKVQQTRGRLKEGTGRTTGDRKMQTEGRIERVKGELHEAMEKVRHGAKHGAKHGGRKKH</sequence>
<comment type="caution">
    <text evidence="4">The sequence shown here is derived from an EMBL/GenBank/DDBJ whole genome shotgun (WGS) entry which is preliminary data.</text>
</comment>
<evidence type="ECO:0000313" key="5">
    <source>
        <dbReference type="Proteomes" id="UP000638313"/>
    </source>
</evidence>
<reference evidence="4" key="2">
    <citation type="submission" date="2020-09" db="EMBL/GenBank/DDBJ databases">
        <authorList>
            <person name="Sun Q."/>
            <person name="Ohkuma M."/>
        </authorList>
    </citation>
    <scope>NUCLEOTIDE SEQUENCE</scope>
    <source>
        <strain evidence="4">JCM 4059</strain>
    </source>
</reference>
<dbReference type="Proteomes" id="UP000638313">
    <property type="component" value="Unassembled WGS sequence"/>
</dbReference>
<reference evidence="4" key="1">
    <citation type="journal article" date="2014" name="Int. J. Syst. Evol. Microbiol.">
        <title>Complete genome sequence of Corynebacterium casei LMG S-19264T (=DSM 44701T), isolated from a smear-ripened cheese.</title>
        <authorList>
            <consortium name="US DOE Joint Genome Institute (JGI-PGF)"/>
            <person name="Walter F."/>
            <person name="Albersmeier A."/>
            <person name="Kalinowski J."/>
            <person name="Ruckert C."/>
        </authorList>
    </citation>
    <scope>NUCLEOTIDE SEQUENCE</scope>
    <source>
        <strain evidence="4">JCM 4059</strain>
    </source>
</reference>
<evidence type="ECO:0000259" key="3">
    <source>
        <dbReference type="Pfam" id="PF05532"/>
    </source>
</evidence>
<dbReference type="InterPro" id="IPR008462">
    <property type="entry name" value="CsbD"/>
</dbReference>
<protein>
    <recommendedName>
        <fullName evidence="3">CsbD-like domain-containing protein</fullName>
    </recommendedName>
</protein>
<name>A0A919B6D5_9ACTN</name>
<evidence type="ECO:0000256" key="1">
    <source>
        <dbReference type="ARBA" id="ARBA00009129"/>
    </source>
</evidence>
<feature type="domain" description="CsbD-like" evidence="3">
    <location>
        <begin position="5"/>
        <end position="57"/>
    </location>
</feature>
<dbReference type="Gene3D" id="1.10.1470.10">
    <property type="entry name" value="YjbJ"/>
    <property type="match status" value="1"/>
</dbReference>